<dbReference type="Proteomes" id="UP000094444">
    <property type="component" value="Unassembled WGS sequence"/>
</dbReference>
<dbReference type="OrthoDB" id="5361565at2759"/>
<dbReference type="InterPro" id="IPR033121">
    <property type="entry name" value="PEPTIDASE_A1"/>
</dbReference>
<dbReference type="AlphaFoldDB" id="A0A2P5HFH0"/>
<evidence type="ECO:0000313" key="3">
    <source>
        <dbReference type="EMBL" id="POS69006.1"/>
    </source>
</evidence>
<evidence type="ECO:0000259" key="2">
    <source>
        <dbReference type="PROSITE" id="PS51767"/>
    </source>
</evidence>
<comment type="caution">
    <text evidence="3">The sequence shown here is derived from an EMBL/GenBank/DDBJ whole genome shotgun (WGS) entry which is preliminary data.</text>
</comment>
<feature type="domain" description="Peptidase A1" evidence="2">
    <location>
        <begin position="44"/>
        <end position="390"/>
    </location>
</feature>
<accession>A0A2P5HFH0</accession>
<feature type="chain" id="PRO_5015144730" description="Peptidase A1 domain-containing protein" evidence="1">
    <location>
        <begin position="18"/>
        <end position="390"/>
    </location>
</feature>
<reference evidence="3" key="1">
    <citation type="submission" date="2017-09" db="EMBL/GenBank/DDBJ databases">
        <title>Polyketide synthases of a Diaporthe helianthi virulent isolate.</title>
        <authorList>
            <person name="Baroncelli R."/>
        </authorList>
    </citation>
    <scope>NUCLEOTIDE SEQUENCE [LARGE SCALE GENOMIC DNA]</scope>
    <source>
        <strain evidence="3">7/96</strain>
    </source>
</reference>
<feature type="signal peptide" evidence="1">
    <location>
        <begin position="1"/>
        <end position="17"/>
    </location>
</feature>
<organism evidence="3 4">
    <name type="scientific">Diaporthe helianthi</name>
    <dbReference type="NCBI Taxonomy" id="158607"/>
    <lineage>
        <taxon>Eukaryota</taxon>
        <taxon>Fungi</taxon>
        <taxon>Dikarya</taxon>
        <taxon>Ascomycota</taxon>
        <taxon>Pezizomycotina</taxon>
        <taxon>Sordariomycetes</taxon>
        <taxon>Sordariomycetidae</taxon>
        <taxon>Diaporthales</taxon>
        <taxon>Diaporthaceae</taxon>
        <taxon>Diaporthe</taxon>
    </lineage>
</organism>
<dbReference type="SUPFAM" id="SSF50630">
    <property type="entry name" value="Acid proteases"/>
    <property type="match status" value="1"/>
</dbReference>
<sequence>MLTHLFALSSFILAGSASKCDLEPIRVPIQDTQVLGDVTGSNMIGIRAYLGSPAQSILMLPWPELNNTWIYDYNPYCDESIIWSDLICQIRRGGYFYENASSTWAKASNLIDAGGARQETEDSAAELGITDLLKKSLGGRDTISLGGTNLTNWPIGIPRLNWDHGYTTLHALGLGSNSTFLQSLVDAGQAASKVWSIFWGRMWVDDWLDGSVVFGGYDSELVIGDNCTQSLDFSQSTGCWTGMKVTITDIVLNIRDGSKVSIFPTNYALPTCIVPQRQLLLEAPSSIVDNFEMQTGMSSTGTSYGLHWSAVQYLAANAFDGDLTISLSSGLSVTVSNDQFLTPFVQVGYDGVRFLNESIKELLINPTDQPPTLGRYFLTAAYLMMNHEEY</sequence>
<dbReference type="InterPro" id="IPR021109">
    <property type="entry name" value="Peptidase_aspartic_dom_sf"/>
</dbReference>
<evidence type="ECO:0000256" key="1">
    <source>
        <dbReference type="SAM" id="SignalP"/>
    </source>
</evidence>
<proteinExistence type="predicted"/>
<dbReference type="EMBL" id="MAVT02002791">
    <property type="protein sequence ID" value="POS69006.1"/>
    <property type="molecule type" value="Genomic_DNA"/>
</dbReference>
<dbReference type="InParanoid" id="A0A2P5HFH0"/>
<protein>
    <recommendedName>
        <fullName evidence="2">Peptidase A1 domain-containing protein</fullName>
    </recommendedName>
</protein>
<gene>
    <name evidence="3" type="ORF">DHEL01_v212601</name>
</gene>
<dbReference type="PROSITE" id="PS51767">
    <property type="entry name" value="PEPTIDASE_A1"/>
    <property type="match status" value="1"/>
</dbReference>
<keyword evidence="4" id="KW-1185">Reference proteome</keyword>
<dbReference type="STRING" id="158607.A0A2P5HFH0"/>
<name>A0A2P5HFH0_DIAHE</name>
<dbReference type="Gene3D" id="2.40.70.10">
    <property type="entry name" value="Acid Proteases"/>
    <property type="match status" value="1"/>
</dbReference>
<keyword evidence="1" id="KW-0732">Signal</keyword>
<evidence type="ECO:0000313" key="4">
    <source>
        <dbReference type="Proteomes" id="UP000094444"/>
    </source>
</evidence>